<evidence type="ECO:0000313" key="13">
    <source>
        <dbReference type="EMBL" id="AFP85470.1"/>
    </source>
</evidence>
<comment type="catalytic activity">
    <reaction evidence="10 11">
        <text>tRNA(Gly) + glycine + ATP = glycyl-tRNA(Gly) + AMP + diphosphate</text>
        <dbReference type="Rhea" id="RHEA:16013"/>
        <dbReference type="Rhea" id="RHEA-COMP:9664"/>
        <dbReference type="Rhea" id="RHEA-COMP:9683"/>
        <dbReference type="ChEBI" id="CHEBI:30616"/>
        <dbReference type="ChEBI" id="CHEBI:33019"/>
        <dbReference type="ChEBI" id="CHEBI:57305"/>
        <dbReference type="ChEBI" id="CHEBI:78442"/>
        <dbReference type="ChEBI" id="CHEBI:78522"/>
        <dbReference type="ChEBI" id="CHEBI:456215"/>
        <dbReference type="EC" id="6.1.1.14"/>
    </reaction>
</comment>
<dbReference type="GO" id="GO:0004814">
    <property type="term" value="F:arginine-tRNA ligase activity"/>
    <property type="evidence" value="ECO:0007669"/>
    <property type="project" value="InterPro"/>
</dbReference>
<dbReference type="Pfam" id="PF05746">
    <property type="entry name" value="DALR_1"/>
    <property type="match status" value="1"/>
</dbReference>
<accession>J3TYK5</accession>
<keyword evidence="5 11" id="KW-0436">Ligase</keyword>
<dbReference type="PROSITE" id="PS50861">
    <property type="entry name" value="AA_TRNA_LIGASE_II_GLYAB"/>
    <property type="match status" value="1"/>
</dbReference>
<evidence type="ECO:0000256" key="2">
    <source>
        <dbReference type="ARBA" id="ARBA00008226"/>
    </source>
</evidence>
<evidence type="ECO:0000256" key="1">
    <source>
        <dbReference type="ARBA" id="ARBA00004496"/>
    </source>
</evidence>
<dbReference type="Pfam" id="PF02092">
    <property type="entry name" value="tRNA_synt_2f"/>
    <property type="match status" value="1"/>
</dbReference>
<protein>
    <recommendedName>
        <fullName evidence="11">Glycine--tRNA ligase beta subunit</fullName>
        <ecNumber evidence="11">6.1.1.14</ecNumber>
    </recommendedName>
    <alternativeName>
        <fullName evidence="11">Glycyl-tRNA synthetase beta subunit</fullName>
        <shortName evidence="11">GlyRS</shortName>
    </alternativeName>
</protein>
<keyword evidence="6 11" id="KW-0547">Nucleotide-binding</keyword>
<keyword evidence="8 11" id="KW-0648">Protein biosynthesis</keyword>
<keyword evidence="7 11" id="KW-0067">ATP-binding</keyword>
<dbReference type="HAMAP" id="MF_00255">
    <property type="entry name" value="Gly_tRNA_synth_beta"/>
    <property type="match status" value="1"/>
</dbReference>
<dbReference type="NCBIfam" id="TIGR00211">
    <property type="entry name" value="glyS"/>
    <property type="match status" value="1"/>
</dbReference>
<dbReference type="InterPro" id="IPR015944">
    <property type="entry name" value="Gly-tRNA-synth_bsu"/>
</dbReference>
<dbReference type="PATRIC" id="fig|134287.3.peg.148"/>
<dbReference type="OrthoDB" id="9775440at2"/>
<dbReference type="GO" id="GO:0005524">
    <property type="term" value="F:ATP binding"/>
    <property type="evidence" value="ECO:0007669"/>
    <property type="project" value="UniProtKB-UniRule"/>
</dbReference>
<proteinExistence type="inferred from homology"/>
<evidence type="ECO:0000313" key="14">
    <source>
        <dbReference type="Proteomes" id="UP000003937"/>
    </source>
</evidence>
<dbReference type="PANTHER" id="PTHR30075">
    <property type="entry name" value="GLYCYL-TRNA SYNTHETASE"/>
    <property type="match status" value="1"/>
</dbReference>
<evidence type="ECO:0000256" key="6">
    <source>
        <dbReference type="ARBA" id="ARBA00022741"/>
    </source>
</evidence>
<evidence type="ECO:0000256" key="9">
    <source>
        <dbReference type="ARBA" id="ARBA00023146"/>
    </source>
</evidence>
<dbReference type="EMBL" id="CP003547">
    <property type="protein sequence ID" value="AFP85470.1"/>
    <property type="molecule type" value="Genomic_DNA"/>
</dbReference>
<dbReference type="InterPro" id="IPR008909">
    <property type="entry name" value="DALR_anticod-bd"/>
</dbReference>
<gene>
    <name evidence="11" type="primary">glyS</name>
    <name evidence="13" type="ORF">A35E_00158</name>
</gene>
<dbReference type="HOGENOM" id="CLU_007220_2_2_6"/>
<dbReference type="InterPro" id="IPR006194">
    <property type="entry name" value="Gly-tRNA-synth_heterodimer"/>
</dbReference>
<sequence>MKTHTFLVEIGTEELPPKELHVLAKTFSHNITNEFEAAKVQYGKVRWFATPRRLAVKITSVGMRQVDDNIEQRGPRIEQAFDITGQPTKLAEAWAYRMGITVAQAERLVTDKGKWLIYRSHVKGKKTQELLCGMVNRALKKLPTEKMMRWGNNPIHFIRPVHTVVLLLDKNIISGNVLGVPTHRIVFGHRFMGEQHIILEHANEYPQIILEKGFIIADYLQRKEKIRKDVIDAAKELGGIPDLNDNLLEEVTSLVEWPVTLSGCFDKKFLSMPPEVLTYIMKRDQKYFPLYDAHGNLLPNFIFIANINSEDPQQLINGNEKVIHPRLSDAEFFFKTDRNKRLEEFLPDLKKVIFQKELGSLFHKSKRIETLSAWIAERIKGDIINSARAGLLSKCDLITNMVCEFNDIQGIIGMHYARFDEEQEVIAIAQKEQYQPRFPNDSLPTTLVSCAVAIADKIDTLTGMFGIGKHPTGDKDPFALRRLSLGILRIIIEKELSLDLQSLTEEAIRLYDTRLTNNRVTNDTIDFIFSRLRNWYQEKGYNICIIKSVLACRPTNPLDFDKRIRAVTSFYMRKEASILTTVNKRISNILAKSNDITYEHVNSLLLKEPAEIFLGKHLLILQKKLNPLFAAGYYEDALLNLSTLGEPLNDFFKKVMVMVDEPNLRINRLTLLRDLRHLFLRIADLSMLEVI</sequence>
<dbReference type="KEGG" id="sehc:A35E_00158"/>
<dbReference type="GO" id="GO:0006426">
    <property type="term" value="P:glycyl-tRNA aminoacylation"/>
    <property type="evidence" value="ECO:0007669"/>
    <property type="project" value="UniProtKB-UniRule"/>
</dbReference>
<organism evidence="13 14">
    <name type="scientific">secondary endosymbiont of Heteropsylla cubana</name>
    <dbReference type="NCBI Taxonomy" id="134287"/>
    <lineage>
        <taxon>Bacteria</taxon>
        <taxon>Pseudomonadati</taxon>
        <taxon>Pseudomonadota</taxon>
        <taxon>Gammaproteobacteria</taxon>
        <taxon>Enterobacterales</taxon>
        <taxon>Enterobacteriaceae</taxon>
        <taxon>aphid secondary symbionts</taxon>
    </lineage>
</organism>
<evidence type="ECO:0000256" key="10">
    <source>
        <dbReference type="ARBA" id="ARBA00047937"/>
    </source>
</evidence>
<dbReference type="RefSeq" id="WP_014888767.1">
    <property type="nucleotide sequence ID" value="NC_018420.1"/>
</dbReference>
<evidence type="ECO:0000259" key="12">
    <source>
        <dbReference type="Pfam" id="PF05746"/>
    </source>
</evidence>
<dbReference type="GO" id="GO:0005829">
    <property type="term" value="C:cytosol"/>
    <property type="evidence" value="ECO:0007669"/>
    <property type="project" value="TreeGrafter"/>
</dbReference>
<evidence type="ECO:0000256" key="4">
    <source>
        <dbReference type="ARBA" id="ARBA00022490"/>
    </source>
</evidence>
<evidence type="ECO:0000256" key="3">
    <source>
        <dbReference type="ARBA" id="ARBA00011209"/>
    </source>
</evidence>
<dbReference type="Proteomes" id="UP000003937">
    <property type="component" value="Chromosome"/>
</dbReference>
<evidence type="ECO:0000256" key="11">
    <source>
        <dbReference type="HAMAP-Rule" id="MF_00255"/>
    </source>
</evidence>
<keyword evidence="9 11" id="KW-0030">Aminoacyl-tRNA synthetase</keyword>
<evidence type="ECO:0000256" key="5">
    <source>
        <dbReference type="ARBA" id="ARBA00022598"/>
    </source>
</evidence>
<dbReference type="GO" id="GO:0004820">
    <property type="term" value="F:glycine-tRNA ligase activity"/>
    <property type="evidence" value="ECO:0007669"/>
    <property type="project" value="UniProtKB-UniRule"/>
</dbReference>
<dbReference type="GO" id="GO:0006420">
    <property type="term" value="P:arginyl-tRNA aminoacylation"/>
    <property type="evidence" value="ECO:0007669"/>
    <property type="project" value="InterPro"/>
</dbReference>
<evidence type="ECO:0000256" key="7">
    <source>
        <dbReference type="ARBA" id="ARBA00022840"/>
    </source>
</evidence>
<comment type="subcellular location">
    <subcellularLocation>
        <location evidence="1 11">Cytoplasm</location>
    </subcellularLocation>
</comment>
<name>J3TYK5_9ENTR</name>
<dbReference type="EC" id="6.1.1.14" evidence="11"/>
<dbReference type="PRINTS" id="PR01045">
    <property type="entry name" value="TRNASYNTHGB"/>
</dbReference>
<keyword evidence="14" id="KW-1185">Reference proteome</keyword>
<dbReference type="STRING" id="134287.A35E_00158"/>
<dbReference type="AlphaFoldDB" id="J3TYK5"/>
<keyword evidence="4 11" id="KW-0963">Cytoplasm</keyword>
<comment type="subunit">
    <text evidence="3 11">Tetramer of two alpha and two beta subunits.</text>
</comment>
<dbReference type="SUPFAM" id="SSF109604">
    <property type="entry name" value="HD-domain/PDEase-like"/>
    <property type="match status" value="1"/>
</dbReference>
<feature type="domain" description="DALR anticodon binding" evidence="12">
    <location>
        <begin position="584"/>
        <end position="678"/>
    </location>
</feature>
<dbReference type="PANTHER" id="PTHR30075:SF2">
    <property type="entry name" value="GLYCINE--TRNA LIGASE, CHLOROPLASTIC_MITOCHONDRIAL 2"/>
    <property type="match status" value="1"/>
</dbReference>
<evidence type="ECO:0000256" key="8">
    <source>
        <dbReference type="ARBA" id="ARBA00022917"/>
    </source>
</evidence>
<comment type="similarity">
    <text evidence="2 11">Belongs to the class-II aminoacyl-tRNA synthetase family.</text>
</comment>
<reference evidence="13 14" key="1">
    <citation type="journal article" date="2012" name="Mol. Biol. Evol.">
        <title>Genome reduction and co-evolution between the primary and secondary bacterial symbionts of psyllids.</title>
        <authorList>
            <person name="Sloan D.B."/>
            <person name="Moran N.A."/>
        </authorList>
    </citation>
    <scope>NUCLEOTIDE SEQUENCE [LARGE SCALE GENOMIC DNA]</scope>
    <source>
        <strain evidence="13">Hcub_S</strain>
    </source>
</reference>